<dbReference type="AlphaFoldDB" id="A0A931MU01"/>
<feature type="domain" description="DUF1659" evidence="1">
    <location>
        <begin position="2"/>
        <end position="73"/>
    </location>
</feature>
<sequence length="74" mass="8365">MATQSEKVNSQLQMILDDGVDEQGNPLFRTKSFNNVKTTATDDQLHNVAVALEGLQQRIMQKVERNDSFEITNI</sequence>
<evidence type="ECO:0000313" key="2">
    <source>
        <dbReference type="EMBL" id="MBH0228945.1"/>
    </source>
</evidence>
<protein>
    <submittedName>
        <fullName evidence="2">DUF1659 domain-containing protein</fullName>
    </submittedName>
</protein>
<dbReference type="Proteomes" id="UP000614490">
    <property type="component" value="Unassembled WGS sequence"/>
</dbReference>
<dbReference type="EMBL" id="JADZSC010000001">
    <property type="protein sequence ID" value="MBH0228945.1"/>
    <property type="molecule type" value="Genomic_DNA"/>
</dbReference>
<comment type="caution">
    <text evidence="2">The sequence shown here is derived from an EMBL/GenBank/DDBJ whole genome shotgun (WGS) entry which is preliminary data.</text>
</comment>
<dbReference type="Pfam" id="PF07872">
    <property type="entry name" value="DUF1659"/>
    <property type="match status" value="1"/>
</dbReference>
<accession>A0A931MU01</accession>
<name>A0A931MU01_9BACI</name>
<organism evidence="2 3">
    <name type="scientific">Halobacillus yeomjeoni</name>
    <dbReference type="NCBI Taxonomy" id="311194"/>
    <lineage>
        <taxon>Bacteria</taxon>
        <taxon>Bacillati</taxon>
        <taxon>Bacillota</taxon>
        <taxon>Bacilli</taxon>
        <taxon>Bacillales</taxon>
        <taxon>Bacillaceae</taxon>
        <taxon>Halobacillus</taxon>
    </lineage>
</organism>
<reference evidence="2 3" key="1">
    <citation type="journal article" date="2005" name="Int. J. Syst. Evol. Microbiol.">
        <title>Halobacillus yeomjeoni sp. nov., isolated from a marine solar saltern in Korea.</title>
        <authorList>
            <person name="Yoon J.H."/>
            <person name="Kang S.J."/>
            <person name="Lee C.H."/>
            <person name="Oh H.W."/>
            <person name="Oh T.K."/>
        </authorList>
    </citation>
    <scope>NUCLEOTIDE SEQUENCE [LARGE SCALE GENOMIC DNA]</scope>
    <source>
        <strain evidence="2 3">KCTC 3957</strain>
    </source>
</reference>
<proteinExistence type="predicted"/>
<gene>
    <name evidence="2" type="ORF">H0267_01855</name>
</gene>
<dbReference type="InterPro" id="IPR012454">
    <property type="entry name" value="DUF1659"/>
</dbReference>
<evidence type="ECO:0000313" key="3">
    <source>
        <dbReference type="Proteomes" id="UP000614490"/>
    </source>
</evidence>
<dbReference type="RefSeq" id="WP_197315585.1">
    <property type="nucleotide sequence ID" value="NZ_JADZSC010000001.1"/>
</dbReference>
<keyword evidence="3" id="KW-1185">Reference proteome</keyword>
<evidence type="ECO:0000259" key="1">
    <source>
        <dbReference type="Pfam" id="PF07872"/>
    </source>
</evidence>